<dbReference type="Proteomes" id="UP000028605">
    <property type="component" value="Unassembled WGS sequence"/>
</dbReference>
<proteinExistence type="predicted"/>
<gene>
    <name evidence="1" type="ORF">GHAL_3728</name>
</gene>
<accession>A0ABD3ZC96</accession>
<dbReference type="EMBL" id="JMPK01000062">
    <property type="protein sequence ID" value="KFC86042.1"/>
    <property type="molecule type" value="Genomic_DNA"/>
</dbReference>
<dbReference type="PROSITE" id="PS51257">
    <property type="entry name" value="PROKAR_LIPOPROTEIN"/>
    <property type="match status" value="1"/>
</dbReference>
<dbReference type="RefSeq" id="WP_043494658.1">
    <property type="nucleotide sequence ID" value="NZ_JMPK01000062.1"/>
</dbReference>
<evidence type="ECO:0000313" key="2">
    <source>
        <dbReference type="Proteomes" id="UP000028605"/>
    </source>
</evidence>
<protein>
    <submittedName>
        <fullName evidence="1">Uncharacterized protein</fullName>
    </submittedName>
</protein>
<name>A0ABD3ZC96_HAFAL</name>
<sequence length="114" mass="12575">MDNLAMKVLKWMGKGNVGISSATMAAIACGLDRPIYGSHFGKPHDPSDLRRCMLLVDEIPEIRDHFPAIAEKCPSLSPVLEQWDELIACLRSEIASGTGREPKTYAMMEEIQGD</sequence>
<reference evidence="2" key="1">
    <citation type="submission" date="2014-05" db="EMBL/GenBank/DDBJ databases">
        <title>ATOL: Assembling a taxonomically balanced genome-scale reconstruction of the evolutionary history of the Enterobacteriaceae.</title>
        <authorList>
            <person name="Plunkett G. III"/>
            <person name="Neeno-Eckwall E.C."/>
            <person name="Glasner J.D."/>
            <person name="Perna N.T."/>
        </authorList>
    </citation>
    <scope>NUCLEOTIDE SEQUENCE [LARGE SCALE GENOMIC DNA]</scope>
    <source>
        <strain evidence="2">ATCC 13337</strain>
    </source>
</reference>
<evidence type="ECO:0000313" key="1">
    <source>
        <dbReference type="EMBL" id="KFC86042.1"/>
    </source>
</evidence>
<comment type="caution">
    <text evidence="1">The sequence shown here is derived from an EMBL/GenBank/DDBJ whole genome shotgun (WGS) entry which is preliminary data.</text>
</comment>
<organism evidence="1 2">
    <name type="scientific">Hafnia alvei ATCC 13337</name>
    <dbReference type="NCBI Taxonomy" id="910996"/>
    <lineage>
        <taxon>Bacteria</taxon>
        <taxon>Pseudomonadati</taxon>
        <taxon>Pseudomonadota</taxon>
        <taxon>Gammaproteobacteria</taxon>
        <taxon>Enterobacterales</taxon>
        <taxon>Hafniaceae</taxon>
        <taxon>Hafnia</taxon>
    </lineage>
</organism>
<dbReference type="AlphaFoldDB" id="A0ABD3ZC96"/>